<dbReference type="EMBL" id="RHFK02000019">
    <property type="protein sequence ID" value="TWW58567.1"/>
    <property type="molecule type" value="Genomic_DNA"/>
</dbReference>
<keyword evidence="1" id="KW-0472">Membrane</keyword>
<evidence type="ECO:0000313" key="3">
    <source>
        <dbReference type="EMBL" id="TWW58579.1"/>
    </source>
</evidence>
<dbReference type="Proteomes" id="UP000324091">
    <property type="component" value="Chromosome 6"/>
</dbReference>
<evidence type="ECO:0000256" key="1">
    <source>
        <dbReference type="SAM" id="Phobius"/>
    </source>
</evidence>
<keyword evidence="1" id="KW-1133">Transmembrane helix</keyword>
<sequence length="166" mass="18353">MDRLNDTFQSGLSSQHFVQNEEPLYKEYRPPPKDIIQLPKAVLYLIMAALVVVAVAYAIVGHLIKDLLLDITDCLLGPLDDDLTKDSKAPEGVSPLNMPAALNHSHPNAFHVWDQDDIIIPMTPTGHSPLTSPFISVIPYIPPFFPSHLNMGSPAYNYPIPKDSEA</sequence>
<name>A0A5C6MYN8_9TELE</name>
<feature type="transmembrane region" description="Helical" evidence="1">
    <location>
        <begin position="41"/>
        <end position="60"/>
    </location>
</feature>
<accession>A0A5C6MYN8</accession>
<protein>
    <submittedName>
        <fullName evidence="2">Uncharacterized protein</fullName>
    </submittedName>
</protein>
<organism evidence="2 4">
    <name type="scientific">Takifugu flavidus</name>
    <name type="common">sansaifugu</name>
    <dbReference type="NCBI Taxonomy" id="433684"/>
    <lineage>
        <taxon>Eukaryota</taxon>
        <taxon>Metazoa</taxon>
        <taxon>Chordata</taxon>
        <taxon>Craniata</taxon>
        <taxon>Vertebrata</taxon>
        <taxon>Euteleostomi</taxon>
        <taxon>Actinopterygii</taxon>
        <taxon>Neopterygii</taxon>
        <taxon>Teleostei</taxon>
        <taxon>Neoteleostei</taxon>
        <taxon>Acanthomorphata</taxon>
        <taxon>Eupercaria</taxon>
        <taxon>Tetraodontiformes</taxon>
        <taxon>Tetradontoidea</taxon>
        <taxon>Tetraodontidae</taxon>
        <taxon>Takifugu</taxon>
    </lineage>
</organism>
<dbReference type="AlphaFoldDB" id="A0A5C6MYN8"/>
<evidence type="ECO:0000313" key="2">
    <source>
        <dbReference type="EMBL" id="TWW58567.1"/>
    </source>
</evidence>
<evidence type="ECO:0000313" key="4">
    <source>
        <dbReference type="Proteomes" id="UP000324091"/>
    </source>
</evidence>
<comment type="caution">
    <text evidence="2">The sequence shown here is derived from an EMBL/GenBank/DDBJ whole genome shotgun (WGS) entry which is preliminary data.</text>
</comment>
<reference evidence="2 4" key="1">
    <citation type="submission" date="2019-04" db="EMBL/GenBank/DDBJ databases">
        <title>Chromosome genome assembly for Takifugu flavidus.</title>
        <authorList>
            <person name="Xiao S."/>
        </authorList>
    </citation>
    <scope>NUCLEOTIDE SEQUENCE [LARGE SCALE GENOMIC DNA]</scope>
    <source>
        <strain evidence="2">HTHZ2018</strain>
        <tissue evidence="2">Muscle</tissue>
    </source>
</reference>
<keyword evidence="4" id="KW-1185">Reference proteome</keyword>
<proteinExistence type="predicted"/>
<dbReference type="EMBL" id="RHFK02000019">
    <property type="protein sequence ID" value="TWW58579.1"/>
    <property type="molecule type" value="Genomic_DNA"/>
</dbReference>
<gene>
    <name evidence="2" type="ORF">D4764_06G0000970</name>
    <name evidence="3" type="ORF">D4764_06G0001090</name>
</gene>
<keyword evidence="1" id="KW-0812">Transmembrane</keyword>